<reference evidence="3" key="2">
    <citation type="submission" date="2020-04" db="EMBL/GenBank/DDBJ databases">
        <authorList>
            <consortium name="NCBI Genome Project"/>
        </authorList>
    </citation>
    <scope>NUCLEOTIDE SEQUENCE</scope>
    <source>
        <strain evidence="3">CBS 304.34</strain>
    </source>
</reference>
<name>A0A6A6YYB6_9PEZI</name>
<proteinExistence type="predicted"/>
<evidence type="ECO:0000313" key="3">
    <source>
        <dbReference type="RefSeq" id="XP_033580502.1"/>
    </source>
</evidence>
<sequence>MLLTNLPTRRKPPLTTYANPQHLGIMRTTHYISGSGYQQPSLEKPSRTLLVGPAALFAPLRLEKTVVERSNTPPPLSARRSHAMRGRVLNVF</sequence>
<protein>
    <submittedName>
        <fullName evidence="1 3">Uncharacterized protein</fullName>
    </submittedName>
</protein>
<dbReference type="RefSeq" id="XP_033580502.1">
    <property type="nucleotide sequence ID" value="XM_033719455.1"/>
</dbReference>
<dbReference type="Proteomes" id="UP000504636">
    <property type="component" value="Unplaced"/>
</dbReference>
<keyword evidence="2" id="KW-1185">Reference proteome</keyword>
<evidence type="ECO:0000313" key="2">
    <source>
        <dbReference type="Proteomes" id="UP000504636"/>
    </source>
</evidence>
<dbReference type="AlphaFoldDB" id="A0A6A6YYB6"/>
<evidence type="ECO:0000313" key="1">
    <source>
        <dbReference type="EMBL" id="KAF2813538.1"/>
    </source>
</evidence>
<feature type="non-terminal residue" evidence="1">
    <location>
        <position position="1"/>
    </location>
</feature>
<gene>
    <name evidence="1 3" type="ORF">BDZ99DRAFT_460768</name>
</gene>
<organism evidence="1">
    <name type="scientific">Mytilinidion resinicola</name>
    <dbReference type="NCBI Taxonomy" id="574789"/>
    <lineage>
        <taxon>Eukaryota</taxon>
        <taxon>Fungi</taxon>
        <taxon>Dikarya</taxon>
        <taxon>Ascomycota</taxon>
        <taxon>Pezizomycotina</taxon>
        <taxon>Dothideomycetes</taxon>
        <taxon>Pleosporomycetidae</taxon>
        <taxon>Mytilinidiales</taxon>
        <taxon>Mytilinidiaceae</taxon>
        <taxon>Mytilinidion</taxon>
    </lineage>
</organism>
<accession>A0A6A6YYB6</accession>
<reference evidence="3" key="3">
    <citation type="submission" date="2025-04" db="UniProtKB">
        <authorList>
            <consortium name="RefSeq"/>
        </authorList>
    </citation>
    <scope>IDENTIFICATION</scope>
    <source>
        <strain evidence="3">CBS 304.34</strain>
    </source>
</reference>
<dbReference type="GeneID" id="54460348"/>
<reference evidence="1 3" key="1">
    <citation type="journal article" date="2020" name="Stud. Mycol.">
        <title>101 Dothideomycetes genomes: a test case for predicting lifestyles and emergence of pathogens.</title>
        <authorList>
            <person name="Haridas S."/>
            <person name="Albert R."/>
            <person name="Binder M."/>
            <person name="Bloem J."/>
            <person name="Labutti K."/>
            <person name="Salamov A."/>
            <person name="Andreopoulos B."/>
            <person name="Baker S."/>
            <person name="Barry K."/>
            <person name="Bills G."/>
            <person name="Bluhm B."/>
            <person name="Cannon C."/>
            <person name="Castanera R."/>
            <person name="Culley D."/>
            <person name="Daum C."/>
            <person name="Ezra D."/>
            <person name="Gonzalez J."/>
            <person name="Henrissat B."/>
            <person name="Kuo A."/>
            <person name="Liang C."/>
            <person name="Lipzen A."/>
            <person name="Lutzoni F."/>
            <person name="Magnuson J."/>
            <person name="Mondo S."/>
            <person name="Nolan M."/>
            <person name="Ohm R."/>
            <person name="Pangilinan J."/>
            <person name="Park H.-J."/>
            <person name="Ramirez L."/>
            <person name="Alfaro M."/>
            <person name="Sun H."/>
            <person name="Tritt A."/>
            <person name="Yoshinaga Y."/>
            <person name="Zwiers L.-H."/>
            <person name="Turgeon B."/>
            <person name="Goodwin S."/>
            <person name="Spatafora J."/>
            <person name="Crous P."/>
            <person name="Grigoriev I."/>
        </authorList>
    </citation>
    <scope>NUCLEOTIDE SEQUENCE</scope>
    <source>
        <strain evidence="1 3">CBS 304.34</strain>
    </source>
</reference>
<dbReference type="EMBL" id="MU003696">
    <property type="protein sequence ID" value="KAF2813538.1"/>
    <property type="molecule type" value="Genomic_DNA"/>
</dbReference>